<comment type="caution">
    <text evidence="1">The sequence shown here is derived from an EMBL/GenBank/DDBJ whole genome shotgun (WGS) entry which is preliminary data.</text>
</comment>
<gene>
    <name evidence="1" type="ORF">EYF80_009876</name>
</gene>
<name>A0A4Z2IP94_9TELE</name>
<proteinExistence type="predicted"/>
<organism evidence="1 2">
    <name type="scientific">Liparis tanakae</name>
    <name type="common">Tanaka's snailfish</name>
    <dbReference type="NCBI Taxonomy" id="230148"/>
    <lineage>
        <taxon>Eukaryota</taxon>
        <taxon>Metazoa</taxon>
        <taxon>Chordata</taxon>
        <taxon>Craniata</taxon>
        <taxon>Vertebrata</taxon>
        <taxon>Euteleostomi</taxon>
        <taxon>Actinopterygii</taxon>
        <taxon>Neopterygii</taxon>
        <taxon>Teleostei</taxon>
        <taxon>Neoteleostei</taxon>
        <taxon>Acanthomorphata</taxon>
        <taxon>Eupercaria</taxon>
        <taxon>Perciformes</taxon>
        <taxon>Cottioidei</taxon>
        <taxon>Cottales</taxon>
        <taxon>Liparidae</taxon>
        <taxon>Liparis</taxon>
    </lineage>
</organism>
<accession>A0A4Z2IP94</accession>
<sequence>MCSINATSTGKEAGKHRRLRAQRLLLRLQPHDAFLQTRFLEHTHITADAHNEAATGRNEVNGEHQAAAVGVTRLDGSDVGVASFDNIETEEEQETCAPSDSTDAFSKFRFQKAGRLWNSSMARRTSNLRAMRNLTANSLESDDTPC</sequence>
<keyword evidence="2" id="KW-1185">Reference proteome</keyword>
<dbReference type="AlphaFoldDB" id="A0A4Z2IP94"/>
<protein>
    <submittedName>
        <fullName evidence="1">Uncharacterized protein</fullName>
    </submittedName>
</protein>
<evidence type="ECO:0000313" key="1">
    <source>
        <dbReference type="EMBL" id="TNN79839.1"/>
    </source>
</evidence>
<dbReference type="EMBL" id="SRLO01000060">
    <property type="protein sequence ID" value="TNN79839.1"/>
    <property type="molecule type" value="Genomic_DNA"/>
</dbReference>
<evidence type="ECO:0000313" key="2">
    <source>
        <dbReference type="Proteomes" id="UP000314294"/>
    </source>
</evidence>
<dbReference type="Proteomes" id="UP000314294">
    <property type="component" value="Unassembled WGS sequence"/>
</dbReference>
<reference evidence="1 2" key="1">
    <citation type="submission" date="2019-03" db="EMBL/GenBank/DDBJ databases">
        <title>First draft genome of Liparis tanakae, snailfish: a comprehensive survey of snailfish specific genes.</title>
        <authorList>
            <person name="Kim W."/>
            <person name="Song I."/>
            <person name="Jeong J.-H."/>
            <person name="Kim D."/>
            <person name="Kim S."/>
            <person name="Ryu S."/>
            <person name="Song J.Y."/>
            <person name="Lee S.K."/>
        </authorList>
    </citation>
    <scope>NUCLEOTIDE SEQUENCE [LARGE SCALE GENOMIC DNA]</scope>
    <source>
        <tissue evidence="1">Muscle</tissue>
    </source>
</reference>